<evidence type="ECO:0000313" key="2">
    <source>
        <dbReference type="Proteomes" id="UP000616151"/>
    </source>
</evidence>
<reference evidence="1" key="1">
    <citation type="submission" date="2021-01" db="EMBL/GenBank/DDBJ databases">
        <authorList>
            <person name="Sun Q."/>
        </authorList>
    </citation>
    <scope>NUCLEOTIDE SEQUENCE</scope>
    <source>
        <strain evidence="1">YIM B02566</strain>
    </source>
</reference>
<evidence type="ECO:0000313" key="1">
    <source>
        <dbReference type="EMBL" id="MBK1868822.1"/>
    </source>
</evidence>
<keyword evidence="2" id="KW-1185">Reference proteome</keyword>
<gene>
    <name evidence="1" type="ORF">JHL16_20865</name>
</gene>
<dbReference type="Proteomes" id="UP000616151">
    <property type="component" value="Unassembled WGS sequence"/>
</dbReference>
<accession>A0ACC5R887</accession>
<organism evidence="1 2">
    <name type="scientific">Taklimakanibacter albus</name>
    <dbReference type="NCBI Taxonomy" id="2800327"/>
    <lineage>
        <taxon>Bacteria</taxon>
        <taxon>Pseudomonadati</taxon>
        <taxon>Pseudomonadota</taxon>
        <taxon>Alphaproteobacteria</taxon>
        <taxon>Hyphomicrobiales</taxon>
        <taxon>Aestuariivirgaceae</taxon>
        <taxon>Taklimakanibacter</taxon>
    </lineage>
</organism>
<sequence>MAVKTDLNMDGVQAVLRKRAGELEKEFLSRLQQYRIDLVKAREQIMFLEKGCDAAQSAMERARSYVPVIAREYECPNCFVRMGLSGKLFESPEGPSANAMTCRKCGTRFHVETDE</sequence>
<dbReference type="EMBL" id="JAENHL010000007">
    <property type="protein sequence ID" value="MBK1868822.1"/>
    <property type="molecule type" value="Genomic_DNA"/>
</dbReference>
<protein>
    <submittedName>
        <fullName evidence="1">Uncharacterized protein</fullName>
    </submittedName>
</protein>
<comment type="caution">
    <text evidence="1">The sequence shown here is derived from an EMBL/GenBank/DDBJ whole genome shotgun (WGS) entry which is preliminary data.</text>
</comment>
<proteinExistence type="predicted"/>
<name>A0ACC5R887_9HYPH</name>